<evidence type="ECO:0000313" key="6">
    <source>
        <dbReference type="EMBL" id="SCY93117.1"/>
    </source>
</evidence>
<dbReference type="Proteomes" id="UP000199502">
    <property type="component" value="Unassembled WGS sequence"/>
</dbReference>
<organism evidence="6 7">
    <name type="scientific">Paracoccus tibetensis</name>
    <dbReference type="NCBI Taxonomy" id="336292"/>
    <lineage>
        <taxon>Bacteria</taxon>
        <taxon>Pseudomonadati</taxon>
        <taxon>Pseudomonadota</taxon>
        <taxon>Alphaproteobacteria</taxon>
        <taxon>Rhodobacterales</taxon>
        <taxon>Paracoccaceae</taxon>
        <taxon>Paracoccus</taxon>
    </lineage>
</organism>
<dbReference type="EMBL" id="FMVT01000018">
    <property type="protein sequence ID" value="SCY93117.1"/>
    <property type="molecule type" value="Genomic_DNA"/>
</dbReference>
<protein>
    <recommendedName>
        <fullName evidence="5">Riboflavin kinase domain-containing protein</fullName>
    </recommendedName>
</protein>
<dbReference type="InterPro" id="IPR023602">
    <property type="entry name" value="Riboflavin_kinase_CTP-dep"/>
</dbReference>
<keyword evidence="7" id="KW-1185">Reference proteome</keyword>
<accession>A0A1G5JXS2</accession>
<gene>
    <name evidence="6" type="ORF">SAMN05660710_03520</name>
</gene>
<dbReference type="Gene3D" id="2.40.30.30">
    <property type="entry name" value="Riboflavin kinase-like"/>
    <property type="match status" value="1"/>
</dbReference>
<evidence type="ECO:0000259" key="5">
    <source>
        <dbReference type="Pfam" id="PF01982"/>
    </source>
</evidence>
<dbReference type="SUPFAM" id="SSF82114">
    <property type="entry name" value="Riboflavin kinase-like"/>
    <property type="match status" value="1"/>
</dbReference>
<keyword evidence="2" id="KW-0288">FMN</keyword>
<evidence type="ECO:0000256" key="3">
    <source>
        <dbReference type="ARBA" id="ARBA00022679"/>
    </source>
</evidence>
<dbReference type="GO" id="GO:0009231">
    <property type="term" value="P:riboflavin biosynthetic process"/>
    <property type="evidence" value="ECO:0007669"/>
    <property type="project" value="InterPro"/>
</dbReference>
<dbReference type="STRING" id="336292.SAMN05660710_03520"/>
<evidence type="ECO:0000256" key="1">
    <source>
        <dbReference type="ARBA" id="ARBA00022630"/>
    </source>
</evidence>
<keyword evidence="1" id="KW-0285">Flavoprotein</keyword>
<proteinExistence type="predicted"/>
<evidence type="ECO:0000313" key="7">
    <source>
        <dbReference type="Proteomes" id="UP000199502"/>
    </source>
</evidence>
<keyword evidence="4" id="KW-0547">Nucleotide-binding</keyword>
<feature type="domain" description="Riboflavin kinase" evidence="5">
    <location>
        <begin position="39"/>
        <end position="134"/>
    </location>
</feature>
<dbReference type="GO" id="GO:0008531">
    <property type="term" value="F:riboflavin kinase activity"/>
    <property type="evidence" value="ECO:0007669"/>
    <property type="project" value="InterPro"/>
</dbReference>
<dbReference type="Pfam" id="PF01982">
    <property type="entry name" value="CTP-dep_RFKase"/>
    <property type="match status" value="1"/>
</dbReference>
<sequence length="167" mass="18844">MRDMAGHVASKRASGTRFWTRKIIVIGTVKRGWGSSSRQKDVYTDRIQERTGVTVYPGSLNLDICTELYLRNGMKIRTSLGPYLLYPVTVNGLQAFAVKPPRAKNRPNTLELMSATALREELNLANGDTVTVEILSRYIRPARVGRWRSLMGRLLGRLSRYFAFPPA</sequence>
<dbReference type="AlphaFoldDB" id="A0A1G5JXS2"/>
<evidence type="ECO:0000256" key="4">
    <source>
        <dbReference type="ARBA" id="ARBA00022741"/>
    </source>
</evidence>
<reference evidence="6 7" key="1">
    <citation type="submission" date="2016-10" db="EMBL/GenBank/DDBJ databases">
        <authorList>
            <person name="de Groot N.N."/>
        </authorList>
    </citation>
    <scope>NUCLEOTIDE SEQUENCE [LARGE SCALE GENOMIC DNA]</scope>
    <source>
        <strain evidence="6 7">CGMCC 1.8925</strain>
    </source>
</reference>
<keyword evidence="3" id="KW-0808">Transferase</keyword>
<name>A0A1G5JXS2_9RHOB</name>
<dbReference type="InterPro" id="IPR023465">
    <property type="entry name" value="Riboflavin_kinase_dom_sf"/>
</dbReference>
<evidence type="ECO:0000256" key="2">
    <source>
        <dbReference type="ARBA" id="ARBA00022643"/>
    </source>
</evidence>
<dbReference type="RefSeq" id="WP_175453414.1">
    <property type="nucleotide sequence ID" value="NZ_FMVT01000018.1"/>
</dbReference>
<dbReference type="GO" id="GO:0000166">
    <property type="term" value="F:nucleotide binding"/>
    <property type="evidence" value="ECO:0007669"/>
    <property type="project" value="UniProtKB-KW"/>
</dbReference>